<evidence type="ECO:0000313" key="3">
    <source>
        <dbReference type="Proteomes" id="UP000625711"/>
    </source>
</evidence>
<feature type="region of interest" description="Disordered" evidence="1">
    <location>
        <begin position="1"/>
        <end position="26"/>
    </location>
</feature>
<proteinExistence type="predicted"/>
<feature type="compositionally biased region" description="Basic and acidic residues" evidence="1">
    <location>
        <begin position="1"/>
        <end position="11"/>
    </location>
</feature>
<sequence>MAKTRDRGREPRRWRRRGSKRKKRAVAGAAISKSCRRFCKVPGVGKMGEIGFHGRTTAANINCGAGGALLLSPPSFTSANAAPSSRDHGFWVLR</sequence>
<comment type="caution">
    <text evidence="2">The sequence shown here is derived from an EMBL/GenBank/DDBJ whole genome shotgun (WGS) entry which is preliminary data.</text>
</comment>
<evidence type="ECO:0000256" key="1">
    <source>
        <dbReference type="SAM" id="MobiDB-lite"/>
    </source>
</evidence>
<feature type="compositionally biased region" description="Basic residues" evidence="1">
    <location>
        <begin position="12"/>
        <end position="25"/>
    </location>
</feature>
<keyword evidence="3" id="KW-1185">Reference proteome</keyword>
<dbReference type="AlphaFoldDB" id="A0A834I1Z5"/>
<dbReference type="Proteomes" id="UP000625711">
    <property type="component" value="Unassembled WGS sequence"/>
</dbReference>
<name>A0A834I1Z5_RHYFE</name>
<protein>
    <submittedName>
        <fullName evidence="2">Uncharacterized protein</fullName>
    </submittedName>
</protein>
<organism evidence="2 3">
    <name type="scientific">Rhynchophorus ferrugineus</name>
    <name type="common">Red palm weevil</name>
    <name type="synonym">Curculio ferrugineus</name>
    <dbReference type="NCBI Taxonomy" id="354439"/>
    <lineage>
        <taxon>Eukaryota</taxon>
        <taxon>Metazoa</taxon>
        <taxon>Ecdysozoa</taxon>
        <taxon>Arthropoda</taxon>
        <taxon>Hexapoda</taxon>
        <taxon>Insecta</taxon>
        <taxon>Pterygota</taxon>
        <taxon>Neoptera</taxon>
        <taxon>Endopterygota</taxon>
        <taxon>Coleoptera</taxon>
        <taxon>Polyphaga</taxon>
        <taxon>Cucujiformia</taxon>
        <taxon>Curculionidae</taxon>
        <taxon>Dryophthorinae</taxon>
        <taxon>Rhynchophorus</taxon>
    </lineage>
</organism>
<reference evidence="2" key="1">
    <citation type="submission" date="2020-08" db="EMBL/GenBank/DDBJ databases">
        <title>Genome sequencing and assembly of the red palm weevil Rhynchophorus ferrugineus.</title>
        <authorList>
            <person name="Dias G.B."/>
            <person name="Bergman C.M."/>
            <person name="Manee M."/>
        </authorList>
    </citation>
    <scope>NUCLEOTIDE SEQUENCE</scope>
    <source>
        <strain evidence="2">AA-2017</strain>
        <tissue evidence="2">Whole larva</tissue>
    </source>
</reference>
<accession>A0A834I1Z5</accession>
<evidence type="ECO:0000313" key="2">
    <source>
        <dbReference type="EMBL" id="KAF7265482.1"/>
    </source>
</evidence>
<gene>
    <name evidence="2" type="ORF">GWI33_021136</name>
</gene>
<dbReference type="EMBL" id="JAACXV010014612">
    <property type="protein sequence ID" value="KAF7265482.1"/>
    <property type="molecule type" value="Genomic_DNA"/>
</dbReference>